<dbReference type="Proteomes" id="UP000717624">
    <property type="component" value="Unassembled WGS sequence"/>
</dbReference>
<dbReference type="EMBL" id="JAFBEB010000003">
    <property type="protein sequence ID" value="MBM7589807.1"/>
    <property type="molecule type" value="Genomic_DNA"/>
</dbReference>
<reference evidence="1" key="1">
    <citation type="submission" date="2021-01" db="EMBL/GenBank/DDBJ databases">
        <title>Genomic Encyclopedia of Type Strains, Phase IV (KMG-IV): sequencing the most valuable type-strain genomes for metagenomic binning, comparative biology and taxonomic classification.</title>
        <authorList>
            <person name="Goeker M."/>
        </authorList>
    </citation>
    <scope>NUCLEOTIDE SEQUENCE</scope>
    <source>
        <strain evidence="1">DSM 25523</strain>
    </source>
</reference>
<proteinExistence type="predicted"/>
<sequence>MIVNLLFFTVKIEKNKPTAEQRWIQHQQESLLKQRELDEQLKAAEYPEFVTRF</sequence>
<name>A0A938XTI4_9BACL</name>
<dbReference type="AlphaFoldDB" id="A0A938XTI4"/>
<evidence type="ECO:0000313" key="2">
    <source>
        <dbReference type="Proteomes" id="UP000717624"/>
    </source>
</evidence>
<evidence type="ECO:0008006" key="3">
    <source>
        <dbReference type="Google" id="ProtNLM"/>
    </source>
</evidence>
<evidence type="ECO:0000313" key="1">
    <source>
        <dbReference type="EMBL" id="MBM7589807.1"/>
    </source>
</evidence>
<organism evidence="1 2">
    <name type="scientific">Brevibacillus fulvus</name>
    <dbReference type="NCBI Taxonomy" id="1125967"/>
    <lineage>
        <taxon>Bacteria</taxon>
        <taxon>Bacillati</taxon>
        <taxon>Bacillota</taxon>
        <taxon>Bacilli</taxon>
        <taxon>Bacillales</taxon>
        <taxon>Paenibacillaceae</taxon>
        <taxon>Brevibacillus</taxon>
    </lineage>
</organism>
<protein>
    <recommendedName>
        <fullName evidence="3">YrzI family protein</fullName>
    </recommendedName>
</protein>
<accession>A0A938XTI4</accession>
<keyword evidence="2" id="KW-1185">Reference proteome</keyword>
<gene>
    <name evidence="1" type="ORF">JOD01_001407</name>
</gene>
<comment type="caution">
    <text evidence="1">The sequence shown here is derived from an EMBL/GenBank/DDBJ whole genome shotgun (WGS) entry which is preliminary data.</text>
</comment>
<dbReference type="RefSeq" id="WP_204517524.1">
    <property type="nucleotide sequence ID" value="NZ_BAABIN010000033.1"/>
</dbReference>